<dbReference type="InterPro" id="IPR025499">
    <property type="entry name" value="KdgF"/>
</dbReference>
<dbReference type="STRING" id="1494590.ATN84_19745"/>
<dbReference type="InterPro" id="IPR013096">
    <property type="entry name" value="Cupin_2"/>
</dbReference>
<dbReference type="PANTHER" id="PTHR40112">
    <property type="entry name" value="H2HPP ISOMERASE"/>
    <property type="match status" value="1"/>
</dbReference>
<evidence type="ECO:0000313" key="3">
    <source>
        <dbReference type="Proteomes" id="UP000070107"/>
    </source>
</evidence>
<reference evidence="2 3" key="1">
    <citation type="submission" date="2015-11" db="EMBL/GenBank/DDBJ databases">
        <title>Draft genome sequence of Paramesorhizobium deserti A-3-E, a strain highly resistant to diverse beta-lactam antibiotics.</title>
        <authorList>
            <person name="Lv R."/>
            <person name="Yang X."/>
            <person name="Fang N."/>
            <person name="Guo J."/>
            <person name="Luo X."/>
            <person name="Peng F."/>
            <person name="Yang R."/>
            <person name="Cui Y."/>
            <person name="Fang C."/>
            <person name="Song Y."/>
        </authorList>
    </citation>
    <scope>NUCLEOTIDE SEQUENCE [LARGE SCALE GENOMIC DNA]</scope>
    <source>
        <strain evidence="2 3">A-3-E</strain>
    </source>
</reference>
<evidence type="ECO:0000259" key="1">
    <source>
        <dbReference type="Pfam" id="PF07883"/>
    </source>
</evidence>
<dbReference type="EMBL" id="LNTU01000038">
    <property type="protein sequence ID" value="KXF75489.1"/>
    <property type="molecule type" value="Genomic_DNA"/>
</dbReference>
<dbReference type="InterPro" id="IPR011051">
    <property type="entry name" value="RmlC_Cupin_sf"/>
</dbReference>
<accession>A0A135HQM4</accession>
<sequence>MTDRQNPLPWVETGGGVSRRVLSHTPEVMLVEFRFGPDGFGAPHHHPHIQATYVREGRFEFTIDGVAHIVSAGDTLIVPSNAVHSCRALEPGTLIDVFTPRRDDFL</sequence>
<proteinExistence type="predicted"/>
<dbReference type="SUPFAM" id="SSF51182">
    <property type="entry name" value="RmlC-like cupins"/>
    <property type="match status" value="1"/>
</dbReference>
<dbReference type="PIRSF" id="PIRSF029883">
    <property type="entry name" value="KdgF"/>
    <property type="match status" value="1"/>
</dbReference>
<name>A0A135HQM4_9HYPH</name>
<dbReference type="AlphaFoldDB" id="A0A135HQM4"/>
<feature type="domain" description="Cupin type-2" evidence="1">
    <location>
        <begin position="33"/>
        <end position="97"/>
    </location>
</feature>
<dbReference type="InterPro" id="IPR052535">
    <property type="entry name" value="Bacilysin_H2HPP_isomerase"/>
</dbReference>
<dbReference type="CDD" id="cd02238">
    <property type="entry name" value="cupin_KdgF"/>
    <property type="match status" value="1"/>
</dbReference>
<evidence type="ECO:0000313" key="2">
    <source>
        <dbReference type="EMBL" id="KXF75489.1"/>
    </source>
</evidence>
<dbReference type="Pfam" id="PF07883">
    <property type="entry name" value="Cupin_2"/>
    <property type="match status" value="1"/>
</dbReference>
<protein>
    <submittedName>
        <fullName evidence="2">Cupin</fullName>
    </submittedName>
</protein>
<gene>
    <name evidence="2" type="ORF">ATN84_19745</name>
</gene>
<dbReference type="Proteomes" id="UP000070107">
    <property type="component" value="Unassembled WGS sequence"/>
</dbReference>
<comment type="caution">
    <text evidence="2">The sequence shown here is derived from an EMBL/GenBank/DDBJ whole genome shotgun (WGS) entry which is preliminary data.</text>
</comment>
<dbReference type="OrthoDB" id="9811153at2"/>
<dbReference type="Gene3D" id="2.60.120.10">
    <property type="entry name" value="Jelly Rolls"/>
    <property type="match status" value="1"/>
</dbReference>
<organism evidence="2 3">
    <name type="scientific">Paramesorhizobium deserti</name>
    <dbReference type="NCBI Taxonomy" id="1494590"/>
    <lineage>
        <taxon>Bacteria</taxon>
        <taxon>Pseudomonadati</taxon>
        <taxon>Pseudomonadota</taxon>
        <taxon>Alphaproteobacteria</taxon>
        <taxon>Hyphomicrobiales</taxon>
        <taxon>Phyllobacteriaceae</taxon>
        <taxon>Paramesorhizobium</taxon>
    </lineage>
</organism>
<dbReference type="InterPro" id="IPR014710">
    <property type="entry name" value="RmlC-like_jellyroll"/>
</dbReference>
<keyword evidence="3" id="KW-1185">Reference proteome</keyword>
<dbReference type="RefSeq" id="WP_068884692.1">
    <property type="nucleotide sequence ID" value="NZ_LNTU01000038.1"/>
</dbReference>
<dbReference type="PANTHER" id="PTHR40112:SF1">
    <property type="entry name" value="H2HPP ISOMERASE"/>
    <property type="match status" value="1"/>
</dbReference>